<dbReference type="SUPFAM" id="SSF89550">
    <property type="entry name" value="PHP domain-like"/>
    <property type="match status" value="1"/>
</dbReference>
<dbReference type="KEGG" id="hsf:HLASA_2123"/>
<dbReference type="RefSeq" id="WP_054519969.1">
    <property type="nucleotide sequence ID" value="NZ_CP011564.1"/>
</dbReference>
<dbReference type="Pfam" id="PF02811">
    <property type="entry name" value="PHP"/>
    <property type="match status" value="1"/>
</dbReference>
<evidence type="ECO:0000259" key="1">
    <source>
        <dbReference type="SMART" id="SM00481"/>
    </source>
</evidence>
<dbReference type="GO" id="GO:0004534">
    <property type="term" value="F:5'-3' RNA exonuclease activity"/>
    <property type="evidence" value="ECO:0007669"/>
    <property type="project" value="TreeGrafter"/>
</dbReference>
<dbReference type="Gene3D" id="3.20.20.140">
    <property type="entry name" value="Metal-dependent hydrolases"/>
    <property type="match status" value="1"/>
</dbReference>
<dbReference type="InterPro" id="IPR052018">
    <property type="entry name" value="PHP_domain"/>
</dbReference>
<organism evidence="2 3">
    <name type="scientific">Halanaeroarchaeum sulfurireducens</name>
    <dbReference type="NCBI Taxonomy" id="1604004"/>
    <lineage>
        <taxon>Archaea</taxon>
        <taxon>Methanobacteriati</taxon>
        <taxon>Methanobacteriota</taxon>
        <taxon>Stenosarchaea group</taxon>
        <taxon>Halobacteria</taxon>
        <taxon>Halobacteriales</taxon>
        <taxon>Halobacteriaceae</taxon>
        <taxon>Halanaeroarchaeum</taxon>
    </lineage>
</organism>
<name>A0A0N9N7G3_9EURY</name>
<dbReference type="SMART" id="SM00481">
    <property type="entry name" value="POLIIIAc"/>
    <property type="match status" value="1"/>
</dbReference>
<feature type="domain" description="Polymerase/histidinol phosphatase N-terminal" evidence="1">
    <location>
        <begin position="4"/>
        <end position="68"/>
    </location>
</feature>
<sequence length="270" mass="28890">MVYADLHVHTDASDGTLSLSALPDAARRSGIGAVAVTDHDRLHPGLSAPVAERDGVEVVAGIELRVEASDQRVDLLGYAVDPTDSLEAELDRLQRDRVNRGRTIIDCVEDRLGVSIDVDLDDGVGRPHVARAVVAHPDTPYDRIGDVFEDLIGESDPCFVARDVTDFETGAALLRESSALVSLAHPFRYPDPEGALALCDHLDAVEASYPYDEGRGDDGRPRPDSSLLSEAVEAYDLLETGGSDAHGTSLGAAGLTKSEYERVASRLPRP</sequence>
<reference evidence="3" key="1">
    <citation type="submission" date="2015-05" db="EMBL/GenBank/DDBJ databases">
        <title>Complete genome sequence of Halanaeroarchaeum sulfurireducens type strain M27-SA2, a sulfate-reducer haloarchaeon from marine anoxic lake Medee.</title>
        <authorList>
            <person name="Messina E."/>
            <person name="Kublanov I.V."/>
            <person name="Toshchakov S."/>
            <person name="Arcadi E."/>
            <person name="La Spada G."/>
            <person name="La Cono V."/>
            <person name="Yakimov M.M."/>
        </authorList>
    </citation>
    <scope>NUCLEOTIDE SEQUENCE [LARGE SCALE GENOMIC DNA]</scope>
    <source>
        <strain evidence="3">M27-SA2</strain>
    </source>
</reference>
<dbReference type="AlphaFoldDB" id="A0A0N9N7G3"/>
<dbReference type="InterPro" id="IPR016195">
    <property type="entry name" value="Pol/histidinol_Pase-like"/>
</dbReference>
<accession>A0A0N9N7G3</accession>
<dbReference type="Proteomes" id="UP000060390">
    <property type="component" value="Chromosome"/>
</dbReference>
<dbReference type="STRING" id="1604004.HLASA_2123"/>
<dbReference type="GO" id="GO:0035312">
    <property type="term" value="F:5'-3' DNA exonuclease activity"/>
    <property type="evidence" value="ECO:0007669"/>
    <property type="project" value="TreeGrafter"/>
</dbReference>
<dbReference type="PANTHER" id="PTHR42924:SF18">
    <property type="entry name" value="POLYMERASE_HISTIDINOL PHOSPHATASE N-TERMINAL DOMAIN-CONTAINING PROTEIN"/>
    <property type="match status" value="1"/>
</dbReference>
<dbReference type="PATRIC" id="fig|1604004.5.peg.2233"/>
<protein>
    <submittedName>
        <fullName evidence="2">PHP domain-containing protein</fullName>
    </submittedName>
</protein>
<evidence type="ECO:0000313" key="2">
    <source>
        <dbReference type="EMBL" id="ALG82993.1"/>
    </source>
</evidence>
<reference evidence="2 3" key="2">
    <citation type="journal article" date="2016" name="Stand. Genomic Sci.">
        <title>Complete genome sequence of 'Halanaeroarchaeum sulfurireducens' M27-SA2, a sulfur-reducing and acetate-oxidizing haloarchaeon from the deep-sea hypersaline anoxic lake Medee.</title>
        <authorList>
            <person name="Messina E."/>
            <person name="Sorokin D.Y."/>
            <person name="Kublanov I.V."/>
            <person name="Toshchakov S."/>
            <person name="Lopatina A."/>
            <person name="Arcadi E."/>
            <person name="Smedile F."/>
            <person name="La Spada G."/>
            <person name="La Cono V."/>
            <person name="Yakimov M.M."/>
        </authorList>
    </citation>
    <scope>NUCLEOTIDE SEQUENCE [LARGE SCALE GENOMIC DNA]</scope>
    <source>
        <strain evidence="2 3">M27-SA2</strain>
    </source>
</reference>
<dbReference type="InterPro" id="IPR003141">
    <property type="entry name" value="Pol/His_phosphatase_N"/>
</dbReference>
<dbReference type="InterPro" id="IPR004013">
    <property type="entry name" value="PHP_dom"/>
</dbReference>
<dbReference type="Gene3D" id="1.10.150.650">
    <property type="match status" value="1"/>
</dbReference>
<dbReference type="PANTHER" id="PTHR42924">
    <property type="entry name" value="EXONUCLEASE"/>
    <property type="match status" value="1"/>
</dbReference>
<gene>
    <name evidence="2" type="ORF">HLASA_2123</name>
</gene>
<proteinExistence type="predicted"/>
<dbReference type="EMBL" id="CP011564">
    <property type="protein sequence ID" value="ALG82993.1"/>
    <property type="molecule type" value="Genomic_DNA"/>
</dbReference>
<dbReference type="GeneID" id="26011456"/>
<evidence type="ECO:0000313" key="3">
    <source>
        <dbReference type="Proteomes" id="UP000060390"/>
    </source>
</evidence>